<name>H3B7Y5_LATCH</name>
<dbReference type="EMBL" id="AFYH01003710">
    <property type="status" value="NOT_ANNOTATED_CDS"/>
    <property type="molecule type" value="Genomic_DNA"/>
</dbReference>
<evidence type="ECO:0000313" key="3">
    <source>
        <dbReference type="Ensembl" id="ENSLACP00000018006.1"/>
    </source>
</evidence>
<dbReference type="PANTHER" id="PTHR14907:SF2">
    <property type="entry name" value="SUPPRESSOR APC DOMAIN-CONTAINING PROTEIN 2"/>
    <property type="match status" value="1"/>
</dbReference>
<dbReference type="FunCoup" id="H3B7Y5">
    <property type="interactions" value="309"/>
</dbReference>
<dbReference type="GeneTree" id="ENSGT00390000008072"/>
<dbReference type="EMBL" id="AFYH01003712">
    <property type="status" value="NOT_ANNOTATED_CDS"/>
    <property type="molecule type" value="Genomic_DNA"/>
</dbReference>
<dbReference type="Pfam" id="PF11414">
    <property type="entry name" value="Suppressor_APC"/>
    <property type="match status" value="1"/>
</dbReference>
<reference evidence="4" key="1">
    <citation type="submission" date="2011-08" db="EMBL/GenBank/DDBJ databases">
        <title>The draft genome of Latimeria chalumnae.</title>
        <authorList>
            <person name="Di Palma F."/>
            <person name="Alfoldi J."/>
            <person name="Johnson J."/>
            <person name="Berlin A."/>
            <person name="Gnerre S."/>
            <person name="Jaffe D."/>
            <person name="MacCallum I."/>
            <person name="Young S."/>
            <person name="Walker B.J."/>
            <person name="Lander E."/>
            <person name="Lindblad-Toh K."/>
        </authorList>
    </citation>
    <scope>NUCLEOTIDE SEQUENCE [LARGE SCALE GENOMIC DNA]</scope>
    <source>
        <strain evidence="4">Wild caught</strain>
    </source>
</reference>
<proteinExistence type="predicted"/>
<dbReference type="eggNOG" id="ENOG502QUJT">
    <property type="taxonomic scope" value="Eukaryota"/>
</dbReference>
<dbReference type="InParanoid" id="H3B7Y5"/>
<feature type="domain" description="Suppressor APC" evidence="2">
    <location>
        <begin position="4"/>
        <end position="76"/>
    </location>
</feature>
<dbReference type="Proteomes" id="UP000008672">
    <property type="component" value="Unassembled WGS sequence"/>
</dbReference>
<sequence>NSDGLPCAFLHSMWTLFHILDDGRRGAVHLSEIESRWRGADARELPPGVLECLRRAAPASGYLTFDHFVAGLQIAVFGEETGPGEASSGLPGRPGLEEEIPPSKPFPLFLWPLSPPFPLLSPLSLLPSPPLSLPFPSPQALSPRLIISINQDFSRRSEEDNFSRGAAMPQPLSSRCLCEVCVVFELLPSRGSLLSLPPVTGTSTEHSVTSVLTCAMLKRMKELEQEKDFLLQGLEMVDCTRDWYHRQIQTIKEKQKLIGKNTANNDYFSEGSPSRLSHLLPKLQEVNRCLADLIFFTGRTSSMISTTPSGLSMPALNGLSHPPPSVLANQQAINMLKDQNRLLTKEVTDKSERITQLEQEKSALIKQLFEARAQSNHENSQLDSTFI</sequence>
<dbReference type="Pfam" id="PF25825">
    <property type="entry name" value="SAPC2_N"/>
    <property type="match status" value="1"/>
</dbReference>
<evidence type="ECO:0000313" key="4">
    <source>
        <dbReference type="Proteomes" id="UP000008672"/>
    </source>
</evidence>
<dbReference type="STRING" id="7897.ENSLACP00000018006"/>
<reference evidence="3" key="3">
    <citation type="submission" date="2025-09" db="UniProtKB">
        <authorList>
            <consortium name="Ensembl"/>
        </authorList>
    </citation>
    <scope>IDENTIFICATION</scope>
</reference>
<dbReference type="Ensembl" id="ENSLACT00000018137.1">
    <property type="protein sequence ID" value="ENSLACP00000018006.1"/>
    <property type="gene ID" value="ENSLACG00000015864.1"/>
</dbReference>
<dbReference type="EMBL" id="AFYH01003709">
    <property type="status" value="NOT_ANNOTATED_CDS"/>
    <property type="molecule type" value="Genomic_DNA"/>
</dbReference>
<dbReference type="OMA" id="TMGLERN"/>
<keyword evidence="1" id="KW-0175">Coiled coil</keyword>
<reference evidence="3" key="2">
    <citation type="submission" date="2025-08" db="UniProtKB">
        <authorList>
            <consortium name="Ensembl"/>
        </authorList>
    </citation>
    <scope>IDENTIFICATION</scope>
</reference>
<feature type="coiled-coil region" evidence="1">
    <location>
        <begin position="340"/>
        <end position="374"/>
    </location>
</feature>
<organism evidence="3 4">
    <name type="scientific">Latimeria chalumnae</name>
    <name type="common">Coelacanth</name>
    <dbReference type="NCBI Taxonomy" id="7897"/>
    <lineage>
        <taxon>Eukaryota</taxon>
        <taxon>Metazoa</taxon>
        <taxon>Chordata</taxon>
        <taxon>Craniata</taxon>
        <taxon>Vertebrata</taxon>
        <taxon>Euteleostomi</taxon>
        <taxon>Coelacanthiformes</taxon>
        <taxon>Coelacanthidae</taxon>
        <taxon>Latimeria</taxon>
    </lineage>
</organism>
<dbReference type="EMBL" id="AFYH01003713">
    <property type="status" value="NOT_ANNOTATED_CDS"/>
    <property type="molecule type" value="Genomic_DNA"/>
</dbReference>
<dbReference type="PANTHER" id="PTHR14907">
    <property type="entry name" value="FI14130P"/>
    <property type="match status" value="1"/>
</dbReference>
<dbReference type="AlphaFoldDB" id="H3B7Y5"/>
<dbReference type="InterPro" id="IPR057953">
    <property type="entry name" value="SAPC2_N"/>
</dbReference>
<dbReference type="EMBL" id="AFYH01003711">
    <property type="status" value="NOT_ANNOTATED_CDS"/>
    <property type="molecule type" value="Genomic_DNA"/>
</dbReference>
<evidence type="ECO:0000256" key="1">
    <source>
        <dbReference type="SAM" id="Coils"/>
    </source>
</evidence>
<gene>
    <name evidence="3" type="primary">SAPCD2</name>
</gene>
<protein>
    <submittedName>
        <fullName evidence="3">Suppressor APC domain containing 2</fullName>
    </submittedName>
</protein>
<dbReference type="InterPro" id="IPR026828">
    <property type="entry name" value="SAPC2_1/2"/>
</dbReference>
<dbReference type="HOGENOM" id="CLU_024930_0_0_1"/>
<accession>H3B7Y5</accession>
<evidence type="ECO:0000259" key="2">
    <source>
        <dbReference type="Pfam" id="PF25825"/>
    </source>
</evidence>
<keyword evidence="4" id="KW-1185">Reference proteome</keyword>